<dbReference type="PANTHER" id="PTHR48081:SF9">
    <property type="entry name" value="CARBOXYLESTERASE"/>
    <property type="match status" value="1"/>
</dbReference>
<evidence type="ECO:0000256" key="2">
    <source>
        <dbReference type="SAM" id="SignalP"/>
    </source>
</evidence>
<dbReference type="Gene3D" id="3.40.50.1820">
    <property type="entry name" value="alpha/beta hydrolase"/>
    <property type="match status" value="1"/>
</dbReference>
<evidence type="ECO:0000259" key="3">
    <source>
        <dbReference type="Pfam" id="PF20434"/>
    </source>
</evidence>
<dbReference type="OrthoDB" id="9806180at2"/>
<feature type="chain" id="PRO_5015593049" evidence="2">
    <location>
        <begin position="26"/>
        <end position="277"/>
    </location>
</feature>
<dbReference type="Pfam" id="PF20434">
    <property type="entry name" value="BD-FAE"/>
    <property type="match status" value="1"/>
</dbReference>
<dbReference type="InterPro" id="IPR029058">
    <property type="entry name" value="AB_hydrolase_fold"/>
</dbReference>
<feature type="domain" description="BD-FAE-like" evidence="3">
    <location>
        <begin position="53"/>
        <end position="154"/>
    </location>
</feature>
<dbReference type="InterPro" id="IPR019826">
    <property type="entry name" value="Carboxylesterase_B_AS"/>
</dbReference>
<feature type="signal peptide" evidence="2">
    <location>
        <begin position="1"/>
        <end position="25"/>
    </location>
</feature>
<dbReference type="InterPro" id="IPR049492">
    <property type="entry name" value="BD-FAE-like_dom"/>
</dbReference>
<sequence>MRLLFVFSVALVLLVSSGWQLSAQAADAYQTESDIPYREGDGLDEYQQERCKLDLYYPADKKGFATVVWFHGGGLTGGSKSFPKVLQNKGFAVVAVNYRLSPRVKSPAYIEDAAASIAWTFKNIERFGGDPDKIFVSGYSAGGYLTSIVGLDKSWLAAHEVDADKIAGLAPLSGHTFTHFTVRGERGIGANTAVIDELAPAYHARKDTPPTMFVTGDRELDMLGRYEENAYLWRMMKGIGNKQVELHELGGFNHSTAIDPACQLLVTFVKKHTEEKK</sequence>
<dbReference type="AlphaFoldDB" id="A0A2S8GG51"/>
<keyword evidence="1" id="KW-0378">Hydrolase</keyword>
<dbReference type="SUPFAM" id="SSF53474">
    <property type="entry name" value="alpha/beta-Hydrolases"/>
    <property type="match status" value="1"/>
</dbReference>
<dbReference type="InterPro" id="IPR050300">
    <property type="entry name" value="GDXG_lipolytic_enzyme"/>
</dbReference>
<dbReference type="GO" id="GO:0016787">
    <property type="term" value="F:hydrolase activity"/>
    <property type="evidence" value="ECO:0007669"/>
    <property type="project" value="UniProtKB-KW"/>
</dbReference>
<dbReference type="Proteomes" id="UP000239388">
    <property type="component" value="Unassembled WGS sequence"/>
</dbReference>
<evidence type="ECO:0000256" key="1">
    <source>
        <dbReference type="ARBA" id="ARBA00022801"/>
    </source>
</evidence>
<accession>A0A2S8GG51</accession>
<evidence type="ECO:0000313" key="5">
    <source>
        <dbReference type="Proteomes" id="UP000239388"/>
    </source>
</evidence>
<organism evidence="4 5">
    <name type="scientific">Blastopirellula marina</name>
    <dbReference type="NCBI Taxonomy" id="124"/>
    <lineage>
        <taxon>Bacteria</taxon>
        <taxon>Pseudomonadati</taxon>
        <taxon>Planctomycetota</taxon>
        <taxon>Planctomycetia</taxon>
        <taxon>Pirellulales</taxon>
        <taxon>Pirellulaceae</taxon>
        <taxon>Blastopirellula</taxon>
    </lineage>
</organism>
<dbReference type="PANTHER" id="PTHR48081">
    <property type="entry name" value="AB HYDROLASE SUPERFAMILY PROTEIN C4A8.06C"/>
    <property type="match status" value="1"/>
</dbReference>
<proteinExistence type="predicted"/>
<name>A0A2S8GG51_9BACT</name>
<comment type="caution">
    <text evidence="4">The sequence shown here is derived from an EMBL/GenBank/DDBJ whole genome shotgun (WGS) entry which is preliminary data.</text>
</comment>
<dbReference type="EMBL" id="PUIB01000001">
    <property type="protein sequence ID" value="PQO43419.1"/>
    <property type="molecule type" value="Genomic_DNA"/>
</dbReference>
<dbReference type="PROSITE" id="PS00122">
    <property type="entry name" value="CARBOXYLESTERASE_B_1"/>
    <property type="match status" value="1"/>
</dbReference>
<gene>
    <name evidence="4" type="ORF">C5Y98_00460</name>
</gene>
<protein>
    <submittedName>
        <fullName evidence="4">Lipase</fullName>
    </submittedName>
</protein>
<keyword evidence="2" id="KW-0732">Signal</keyword>
<dbReference type="RefSeq" id="WP_105350515.1">
    <property type="nucleotide sequence ID" value="NZ_PUIB01000001.1"/>
</dbReference>
<reference evidence="4 5" key="1">
    <citation type="submission" date="2018-02" db="EMBL/GenBank/DDBJ databases">
        <title>Comparative genomes isolates from brazilian mangrove.</title>
        <authorList>
            <person name="Araujo J.E."/>
            <person name="Taketani R.G."/>
            <person name="Silva M.C.P."/>
            <person name="Loureco M.V."/>
            <person name="Andreote F.D."/>
        </authorList>
    </citation>
    <scope>NUCLEOTIDE SEQUENCE [LARGE SCALE GENOMIC DNA]</scope>
    <source>
        <strain evidence="4 5">NAP PRIS-MGV</strain>
    </source>
</reference>
<evidence type="ECO:0000313" key="4">
    <source>
        <dbReference type="EMBL" id="PQO43419.1"/>
    </source>
</evidence>